<proteinExistence type="predicted"/>
<feature type="region of interest" description="Disordered" evidence="4">
    <location>
        <begin position="664"/>
        <end position="897"/>
    </location>
</feature>
<keyword evidence="2" id="KW-0378">Hydrolase</keyword>
<dbReference type="AlphaFoldDB" id="A0A427XEC6"/>
<keyword evidence="8" id="KW-1185">Reference proteome</keyword>
<dbReference type="InterPro" id="IPR006086">
    <property type="entry name" value="XPG-I_dom"/>
</dbReference>
<keyword evidence="3" id="KW-0175">Coiled coil</keyword>
<dbReference type="InterPro" id="IPR006084">
    <property type="entry name" value="XPG/Rad2"/>
</dbReference>
<feature type="compositionally biased region" description="Low complexity" evidence="4">
    <location>
        <begin position="853"/>
        <end position="878"/>
    </location>
</feature>
<feature type="compositionally biased region" description="Basic residues" evidence="4">
    <location>
        <begin position="702"/>
        <end position="715"/>
    </location>
</feature>
<feature type="domain" description="XPG-I" evidence="5">
    <location>
        <begin position="128"/>
        <end position="209"/>
    </location>
</feature>
<dbReference type="PANTHER" id="PTHR11081:SF75">
    <property type="entry name" value="ENDONUCLEASE, PUTATIVE (AFU_ORTHOLOGUE AFUA_3G13260)-RELATED"/>
    <property type="match status" value="1"/>
</dbReference>
<keyword evidence="1" id="KW-0540">Nuclease</keyword>
<feature type="compositionally biased region" description="Pro residues" evidence="4">
    <location>
        <begin position="842"/>
        <end position="852"/>
    </location>
</feature>
<accession>A0A427XEC6</accession>
<evidence type="ECO:0000256" key="1">
    <source>
        <dbReference type="ARBA" id="ARBA00022722"/>
    </source>
</evidence>
<feature type="compositionally biased region" description="Basic residues" evidence="4">
    <location>
        <begin position="789"/>
        <end position="805"/>
    </location>
</feature>
<evidence type="ECO:0008006" key="9">
    <source>
        <dbReference type="Google" id="ProtNLM"/>
    </source>
</evidence>
<evidence type="ECO:0000313" key="8">
    <source>
        <dbReference type="Proteomes" id="UP000279236"/>
    </source>
</evidence>
<dbReference type="GO" id="GO:0003677">
    <property type="term" value="F:DNA binding"/>
    <property type="evidence" value="ECO:0007669"/>
    <property type="project" value="InterPro"/>
</dbReference>
<dbReference type="SUPFAM" id="SSF47807">
    <property type="entry name" value="5' to 3' exonuclease, C-terminal subdomain"/>
    <property type="match status" value="1"/>
</dbReference>
<dbReference type="GeneID" id="39588039"/>
<organism evidence="7 8">
    <name type="scientific">Apiotrichum porosum</name>
    <dbReference type="NCBI Taxonomy" id="105984"/>
    <lineage>
        <taxon>Eukaryota</taxon>
        <taxon>Fungi</taxon>
        <taxon>Dikarya</taxon>
        <taxon>Basidiomycota</taxon>
        <taxon>Agaricomycotina</taxon>
        <taxon>Tremellomycetes</taxon>
        <taxon>Trichosporonales</taxon>
        <taxon>Trichosporonaceae</taxon>
        <taxon>Apiotrichum</taxon>
    </lineage>
</organism>
<dbReference type="InterPro" id="IPR017956">
    <property type="entry name" value="AT_hook_DNA-bd_motif"/>
</dbReference>
<reference evidence="7 8" key="1">
    <citation type="submission" date="2018-11" db="EMBL/GenBank/DDBJ databases">
        <title>Genome sequence of Apiotrichum porosum DSM 27194.</title>
        <authorList>
            <person name="Aliyu H."/>
            <person name="Gorte O."/>
            <person name="Ochsenreither K."/>
        </authorList>
    </citation>
    <scope>NUCLEOTIDE SEQUENCE [LARGE SCALE GENOMIC DNA]</scope>
    <source>
        <strain evidence="7 8">DSM 27194</strain>
    </source>
</reference>
<dbReference type="GO" id="GO:0006281">
    <property type="term" value="P:DNA repair"/>
    <property type="evidence" value="ECO:0007669"/>
    <property type="project" value="UniProtKB-ARBA"/>
</dbReference>
<evidence type="ECO:0000313" key="7">
    <source>
        <dbReference type="EMBL" id="RSH77196.1"/>
    </source>
</evidence>
<dbReference type="InterPro" id="IPR036279">
    <property type="entry name" value="5-3_exonuclease_C_sf"/>
</dbReference>
<dbReference type="InterPro" id="IPR006085">
    <property type="entry name" value="XPG_DNA_repair_N"/>
</dbReference>
<dbReference type="InterPro" id="IPR029060">
    <property type="entry name" value="PIN-like_dom_sf"/>
</dbReference>
<dbReference type="Proteomes" id="UP000279236">
    <property type="component" value="Unassembled WGS sequence"/>
</dbReference>
<dbReference type="Pfam" id="PF18380">
    <property type="entry name" value="GEN1_C"/>
    <property type="match status" value="1"/>
</dbReference>
<protein>
    <recommendedName>
        <fullName evidence="9">XPG-I domain-containing protein</fullName>
    </recommendedName>
</protein>
<dbReference type="STRING" id="105984.A0A427XEC6"/>
<feature type="compositionally biased region" description="Polar residues" evidence="4">
    <location>
        <begin position="681"/>
        <end position="692"/>
    </location>
</feature>
<evidence type="ECO:0000259" key="6">
    <source>
        <dbReference type="SMART" id="SM00485"/>
    </source>
</evidence>
<feature type="coiled-coil region" evidence="3">
    <location>
        <begin position="558"/>
        <end position="596"/>
    </location>
</feature>
<dbReference type="Pfam" id="PF00867">
    <property type="entry name" value="XPG_I"/>
    <property type="match status" value="1"/>
</dbReference>
<dbReference type="RefSeq" id="XP_028472343.1">
    <property type="nucleotide sequence ID" value="XM_028619169.1"/>
</dbReference>
<dbReference type="GO" id="GO:0017108">
    <property type="term" value="F:5'-flap endonuclease activity"/>
    <property type="evidence" value="ECO:0007669"/>
    <property type="project" value="TreeGrafter"/>
</dbReference>
<dbReference type="InterPro" id="IPR041177">
    <property type="entry name" value="GEN1_C"/>
</dbReference>
<dbReference type="CDD" id="cd09870">
    <property type="entry name" value="PIN_YEN1"/>
    <property type="match status" value="1"/>
</dbReference>
<dbReference type="PRINTS" id="PR00929">
    <property type="entry name" value="ATHOOK"/>
</dbReference>
<dbReference type="SMART" id="SM00485">
    <property type="entry name" value="XPGN"/>
    <property type="match status" value="1"/>
</dbReference>
<gene>
    <name evidence="7" type="ORF">EHS24_003496</name>
</gene>
<dbReference type="OrthoDB" id="2959108at2759"/>
<feature type="domain" description="XPG N-terminal" evidence="6">
    <location>
        <begin position="1"/>
        <end position="109"/>
    </location>
</feature>
<dbReference type="SMART" id="SM00384">
    <property type="entry name" value="AT_hook"/>
    <property type="match status" value="5"/>
</dbReference>
<sequence length="943" mass="102351">MGVPGLWDLLRPAAVRSSLQSLAREAFLANRNGLRAYTIGIDASIWIFHAQQTHAGSNPFLRTLFFKIAQLLQHPVLPVFVFGEQLNLGTTADLKDGPNKPVLKRGRNIRGRFGVNDAYSKRFKELLDACGLEWWNAPGEAEAELALMNRQGKIDAVLSDDVDALLFGATCILRNNSPTLSGSMATRPGGPKFDPRHYEVYRASSICAEWSKEDSALRTEEDCRMAMVLIGLFSGGDYNPDGVANIGPTIAMGLAHAGYSDVLKLYNTQPRTFAQEIVDVHGRMIEELRTNNSTFIGRKNPARADKLADQTPEDVFPSFPLESYLKPVISSEEPGHGWPGFGLGEASSTRGKARYGGRWHLESAARACEQYFEWATPDGVCKKFAVERSLFCGEIVHEARERVMKQAIASRRHSNGDGGVDGITSHFANITIRSASTSAEPPSDLSTEVPAHLLRIHSARDSPHSDDMVEYRLGFKPDAYIERCHDAMDGLRRDPVTMSPNSRGNLGLVDREATDAEVFTAKDEIRTWIPEYLVLAAWPALIDVYKGEEAAKAAVAAHEAAQKAERKAEKEAKKAAKEAELEAKRLAREAKLLEREAKKGHGRSPKKKQAVTTENAEAFRQFFISSPAKAPAKAVPTLSPPTSPSPIVAPAPVRVHAASILAPVSSSPPLPTSHLDEVSKRSLSAVSASTREATPDAVSGRSPRRQPNKITRIKKPSTPVLGKSATSGNADDPIDLCDSDSEPTPKPRRTVGRPRRSPSPKGVQASAADNVTAVASSPAPPKESSPKKTLVKKTPPKRSPGRSRKSTPAIETTASPKRGPGRPRTTTLFSPQVVENIEQPSSPEPTPPPSPTPVRRSVGRPPKTASPVLSASPAPARRSPGRPRKQIPASPTDTTQTILDSLIVARPRKVRTTKTATPRSKFTVEVDEKGVERIYVGKARPEV</sequence>
<evidence type="ECO:0000256" key="4">
    <source>
        <dbReference type="SAM" id="MobiDB-lite"/>
    </source>
</evidence>
<dbReference type="PANTHER" id="PTHR11081">
    <property type="entry name" value="FLAP ENDONUCLEASE FAMILY MEMBER"/>
    <property type="match status" value="1"/>
</dbReference>
<dbReference type="Gene3D" id="3.40.50.1010">
    <property type="entry name" value="5'-nuclease"/>
    <property type="match status" value="1"/>
</dbReference>
<feature type="compositionally biased region" description="Basic residues" evidence="4">
    <location>
        <begin position="746"/>
        <end position="758"/>
    </location>
</feature>
<dbReference type="SMART" id="SM00484">
    <property type="entry name" value="XPGI"/>
    <property type="match status" value="1"/>
</dbReference>
<evidence type="ECO:0000256" key="3">
    <source>
        <dbReference type="SAM" id="Coils"/>
    </source>
</evidence>
<dbReference type="EMBL" id="RSCE01000017">
    <property type="protein sequence ID" value="RSH77196.1"/>
    <property type="molecule type" value="Genomic_DNA"/>
</dbReference>
<comment type="caution">
    <text evidence="7">The sequence shown here is derived from an EMBL/GenBank/DDBJ whole genome shotgun (WGS) entry which is preliminary data.</text>
</comment>
<dbReference type="SUPFAM" id="SSF88723">
    <property type="entry name" value="PIN domain-like"/>
    <property type="match status" value="1"/>
</dbReference>
<name>A0A427XEC6_9TREE</name>
<feature type="compositionally biased region" description="Acidic residues" evidence="4">
    <location>
        <begin position="732"/>
        <end position="741"/>
    </location>
</feature>
<evidence type="ECO:0000256" key="2">
    <source>
        <dbReference type="ARBA" id="ARBA00022801"/>
    </source>
</evidence>
<evidence type="ECO:0000259" key="5">
    <source>
        <dbReference type="SMART" id="SM00484"/>
    </source>
</evidence>
<dbReference type="PRINTS" id="PR00853">
    <property type="entry name" value="XPGRADSUPER"/>
</dbReference>